<protein>
    <recommendedName>
        <fullName evidence="4">Saposin B-type domain-containing protein</fullName>
    </recommendedName>
</protein>
<evidence type="ECO:0000313" key="2">
    <source>
        <dbReference type="EMBL" id="KAI1700290.1"/>
    </source>
</evidence>
<sequence length="191" mass="22274">MMWPLFLVAICACLIHDIQTAPKLVALGNKANIGLSEWTPCEQCQVLEVGILWLEFYTHHDSDLVLTFVKKMGKKKELCANFSMCDPHRKDWFWMQKPWTTCEQCQFAIFGLIENSYEPPYERLQYYTKSADSLKELCRDIFTREYFPDFCPLIDGKESEIVKVAFDCSGLKFKDDKVQTNCRALLKLKNC</sequence>
<evidence type="ECO:0008006" key="4">
    <source>
        <dbReference type="Google" id="ProtNLM"/>
    </source>
</evidence>
<reference evidence="2" key="1">
    <citation type="submission" date="2022-01" db="EMBL/GenBank/DDBJ databases">
        <title>Genome Sequence Resource for Two Populations of Ditylenchus destructor, the Migratory Endoparasitic Phytonematode.</title>
        <authorList>
            <person name="Zhang H."/>
            <person name="Lin R."/>
            <person name="Xie B."/>
        </authorList>
    </citation>
    <scope>NUCLEOTIDE SEQUENCE</scope>
    <source>
        <strain evidence="2">BazhouSP</strain>
    </source>
</reference>
<comment type="caution">
    <text evidence="2">The sequence shown here is derived from an EMBL/GenBank/DDBJ whole genome shotgun (WGS) entry which is preliminary data.</text>
</comment>
<evidence type="ECO:0000313" key="3">
    <source>
        <dbReference type="Proteomes" id="UP001201812"/>
    </source>
</evidence>
<evidence type="ECO:0000256" key="1">
    <source>
        <dbReference type="SAM" id="SignalP"/>
    </source>
</evidence>
<keyword evidence="1" id="KW-0732">Signal</keyword>
<dbReference type="EMBL" id="JAKKPZ010000150">
    <property type="protein sequence ID" value="KAI1700290.1"/>
    <property type="molecule type" value="Genomic_DNA"/>
</dbReference>
<organism evidence="2 3">
    <name type="scientific">Ditylenchus destructor</name>
    <dbReference type="NCBI Taxonomy" id="166010"/>
    <lineage>
        <taxon>Eukaryota</taxon>
        <taxon>Metazoa</taxon>
        <taxon>Ecdysozoa</taxon>
        <taxon>Nematoda</taxon>
        <taxon>Chromadorea</taxon>
        <taxon>Rhabditida</taxon>
        <taxon>Tylenchina</taxon>
        <taxon>Tylenchomorpha</taxon>
        <taxon>Sphaerularioidea</taxon>
        <taxon>Anguinidae</taxon>
        <taxon>Anguininae</taxon>
        <taxon>Ditylenchus</taxon>
    </lineage>
</organism>
<name>A0AAD4MPQ2_9BILA</name>
<feature type="signal peptide" evidence="1">
    <location>
        <begin position="1"/>
        <end position="20"/>
    </location>
</feature>
<gene>
    <name evidence="2" type="ORF">DdX_16809</name>
</gene>
<proteinExistence type="predicted"/>
<dbReference type="AlphaFoldDB" id="A0AAD4MPQ2"/>
<accession>A0AAD4MPQ2</accession>
<keyword evidence="3" id="KW-1185">Reference proteome</keyword>
<dbReference type="Proteomes" id="UP001201812">
    <property type="component" value="Unassembled WGS sequence"/>
</dbReference>
<feature type="chain" id="PRO_5041929227" description="Saposin B-type domain-containing protein" evidence="1">
    <location>
        <begin position="21"/>
        <end position="191"/>
    </location>
</feature>